<comment type="catalytic activity">
    <reaction evidence="1 9">
        <text>(2R)-2-phosphoglycerate = (2R)-3-phosphoglycerate</text>
        <dbReference type="Rhea" id="RHEA:15901"/>
        <dbReference type="ChEBI" id="CHEBI:58272"/>
        <dbReference type="ChEBI" id="CHEBI:58289"/>
        <dbReference type="EC" id="5.4.2.12"/>
    </reaction>
</comment>
<dbReference type="InterPro" id="IPR011258">
    <property type="entry name" value="BPG-indep_PGM_N"/>
</dbReference>
<comment type="function">
    <text evidence="2 9">Catalyzes the interconversion of 2-phosphoglycerate and 3-phosphoglycerate.</text>
</comment>
<feature type="binding site" evidence="9 13">
    <location>
        <position position="451"/>
    </location>
    <ligand>
        <name>Mn(2+)</name>
        <dbReference type="ChEBI" id="CHEBI:29035"/>
        <label>2</label>
    </ligand>
</feature>
<evidence type="ECO:0000256" key="11">
    <source>
        <dbReference type="PIRSR" id="PIRSR001492-1"/>
    </source>
</evidence>
<feature type="domain" description="BPG-independent PGAM N-terminal" evidence="15">
    <location>
        <begin position="91"/>
        <end position="304"/>
    </location>
</feature>
<keyword evidence="7 9" id="KW-0464">Manganese</keyword>
<evidence type="ECO:0000256" key="6">
    <source>
        <dbReference type="ARBA" id="ARBA00023152"/>
    </source>
</evidence>
<evidence type="ECO:0000259" key="15">
    <source>
        <dbReference type="Pfam" id="PF06415"/>
    </source>
</evidence>
<evidence type="ECO:0000256" key="4">
    <source>
        <dbReference type="ARBA" id="ARBA00008819"/>
    </source>
</evidence>
<dbReference type="HAMAP" id="MF_01038">
    <property type="entry name" value="GpmI"/>
    <property type="match status" value="1"/>
</dbReference>
<dbReference type="GO" id="GO:0030145">
    <property type="term" value="F:manganese ion binding"/>
    <property type="evidence" value="ECO:0007669"/>
    <property type="project" value="UniProtKB-UniRule"/>
</dbReference>
<feature type="binding site" evidence="9 13">
    <location>
        <position position="470"/>
    </location>
    <ligand>
        <name>Mn(2+)</name>
        <dbReference type="ChEBI" id="CHEBI:29035"/>
        <label>1</label>
    </ligand>
</feature>
<evidence type="ECO:0000259" key="14">
    <source>
        <dbReference type="Pfam" id="PF01676"/>
    </source>
</evidence>
<feature type="binding site" evidence="9 13">
    <location>
        <position position="410"/>
    </location>
    <ligand>
        <name>Mn(2+)</name>
        <dbReference type="ChEBI" id="CHEBI:29035"/>
        <label>1</label>
    </ligand>
</feature>
<evidence type="ECO:0000256" key="8">
    <source>
        <dbReference type="ARBA" id="ARBA00023235"/>
    </source>
</evidence>
<dbReference type="InterPro" id="IPR036646">
    <property type="entry name" value="PGAM_B_sf"/>
</dbReference>
<dbReference type="EC" id="5.4.2.12" evidence="9 10"/>
<dbReference type="NCBIfam" id="TIGR01307">
    <property type="entry name" value="pgm_bpd_ind"/>
    <property type="match status" value="1"/>
</dbReference>
<dbReference type="PANTHER" id="PTHR31637:SF0">
    <property type="entry name" value="2,3-BISPHOSPHOGLYCERATE-INDEPENDENT PHOSPHOGLYCERATE MUTASE"/>
    <property type="match status" value="1"/>
</dbReference>
<dbReference type="Proteomes" id="UP000193391">
    <property type="component" value="Unassembled WGS sequence"/>
</dbReference>
<feature type="active site" description="Phosphoserine intermediate" evidence="9 11">
    <location>
        <position position="71"/>
    </location>
</feature>
<dbReference type="Gene3D" id="3.40.1450.10">
    <property type="entry name" value="BPG-independent phosphoglycerate mutase, domain B"/>
    <property type="match status" value="1"/>
</dbReference>
<dbReference type="STRING" id="1293891.TMES_05160"/>
<protein>
    <recommendedName>
        <fullName evidence="9 10">2,3-bisphosphoglycerate-independent phosphoglycerate mutase</fullName>
        <shortName evidence="9">BPG-independent PGAM</shortName>
        <shortName evidence="9">Phosphoglyceromutase</shortName>
        <shortName evidence="9">iPGM</shortName>
        <ecNumber evidence="9 10">5.4.2.12</ecNumber>
    </recommendedName>
</protein>
<feature type="binding site" evidence="9 13">
    <location>
        <position position="452"/>
    </location>
    <ligand>
        <name>Mn(2+)</name>
        <dbReference type="ChEBI" id="CHEBI:29035"/>
        <label>2</label>
    </ligand>
</feature>
<dbReference type="CDD" id="cd16010">
    <property type="entry name" value="iPGM"/>
    <property type="match status" value="1"/>
</dbReference>
<dbReference type="EMBL" id="JFKA01000002">
    <property type="protein sequence ID" value="OSQ39439.1"/>
    <property type="molecule type" value="Genomic_DNA"/>
</dbReference>
<evidence type="ECO:0000256" key="1">
    <source>
        <dbReference type="ARBA" id="ARBA00000370"/>
    </source>
</evidence>
<feature type="binding site" evidence="9 12">
    <location>
        <begin position="267"/>
        <end position="270"/>
    </location>
    <ligand>
        <name>substrate</name>
    </ligand>
</feature>
<dbReference type="RefSeq" id="WP_085580201.1">
    <property type="nucleotide sequence ID" value="NZ_JFKA01000002.1"/>
</dbReference>
<dbReference type="FunFam" id="3.40.1450.10:FF:000002">
    <property type="entry name" value="2,3-bisphosphoglycerate-independent phosphoglycerate mutase"/>
    <property type="match status" value="1"/>
</dbReference>
<gene>
    <name evidence="9" type="primary">gpmI</name>
    <name evidence="16" type="ORF">TMES_05160</name>
</gene>
<keyword evidence="5 9" id="KW-0479">Metal-binding</keyword>
<comment type="pathway">
    <text evidence="3 9">Carbohydrate degradation; glycolysis; pyruvate from D-glyceraldehyde 3-phosphate: step 3/5.</text>
</comment>
<evidence type="ECO:0000256" key="5">
    <source>
        <dbReference type="ARBA" id="ARBA00022723"/>
    </source>
</evidence>
<feature type="binding site" evidence="9 13">
    <location>
        <position position="414"/>
    </location>
    <ligand>
        <name>Mn(2+)</name>
        <dbReference type="ChEBI" id="CHEBI:29035"/>
        <label>1</label>
    </ligand>
</feature>
<evidence type="ECO:0000313" key="17">
    <source>
        <dbReference type="Proteomes" id="UP000193391"/>
    </source>
</evidence>
<feature type="binding site" evidence="9 12">
    <location>
        <position position="132"/>
    </location>
    <ligand>
        <name>substrate</name>
    </ligand>
</feature>
<dbReference type="AlphaFoldDB" id="A0A1Y2L1T6"/>
<evidence type="ECO:0000313" key="16">
    <source>
        <dbReference type="EMBL" id="OSQ39439.1"/>
    </source>
</evidence>
<dbReference type="GO" id="GO:0005829">
    <property type="term" value="C:cytosol"/>
    <property type="evidence" value="ECO:0007669"/>
    <property type="project" value="TreeGrafter"/>
</dbReference>
<comment type="subunit">
    <text evidence="9">Monomer.</text>
</comment>
<dbReference type="InterPro" id="IPR005995">
    <property type="entry name" value="Pgm_bpd_ind"/>
</dbReference>
<feature type="binding site" evidence="9 13">
    <location>
        <position position="71"/>
    </location>
    <ligand>
        <name>Mn(2+)</name>
        <dbReference type="ChEBI" id="CHEBI:29035"/>
        <label>2</label>
    </ligand>
</feature>
<dbReference type="Gene3D" id="3.40.720.10">
    <property type="entry name" value="Alkaline Phosphatase, subunit A"/>
    <property type="match status" value="1"/>
</dbReference>
<evidence type="ECO:0000256" key="2">
    <source>
        <dbReference type="ARBA" id="ARBA00002315"/>
    </source>
</evidence>
<dbReference type="Pfam" id="PF06415">
    <property type="entry name" value="iPGM_N"/>
    <property type="match status" value="1"/>
</dbReference>
<sequence length="531" mass="56874">MTVTVSNAVKRPRPVVLCILDGWGYRKESENNAVALANTPVWDDLYAHNPTGFMMACGLDVGLPEGQMGNSEVGHMNLGAGRVVMQELPKIDEAVKTGSIADTDAVKKVIASLKKSGGVCHIAGLLSEGGVHSHQVHMAALAKIIANAGIAVKIHAYTDGRDTPPRSAAGFLKKFRALLGDADIEIATVTGRYYSMDRDNRWERVSQAYFAMVDGKNYTNAKQAKSAEDAITNAYDADTNDEFILPTIIGDYDGMKDGDGLLMTNFRADRAREILAALCAPDFDGFDRKTPVKFAVQAGMVEYSSRHAAYMDAIYPPKTLPNIFGEVVSRAGMKQLRIAETEKYPHVSFFFNGGEEQVYPGEDRILVPSPKVATYDLQPEMSAPEVCAKLVAAIEAETYDTIIVNFANPDMVGHSGILSAAMKAAEAVDECVGKVVAAIRKVGGVMFITADHGNCETMVDPDSGEPHTAHTLNPVPTILVNGPKGITLRDGRLADVAPTLLQLLGVPQPADMTGKTLIEGLNPDAALPPAS</sequence>
<keyword evidence="8 9" id="KW-0413">Isomerase</keyword>
<evidence type="ECO:0000256" key="3">
    <source>
        <dbReference type="ARBA" id="ARBA00004798"/>
    </source>
</evidence>
<evidence type="ECO:0000256" key="12">
    <source>
        <dbReference type="PIRSR" id="PIRSR001492-2"/>
    </source>
</evidence>
<comment type="similarity">
    <text evidence="4 9">Belongs to the BPG-independent phosphoglycerate mutase family.</text>
</comment>
<accession>A0A1Y2L1T6</accession>
<feature type="binding site" evidence="9 13">
    <location>
        <position position="21"/>
    </location>
    <ligand>
        <name>Mn(2+)</name>
        <dbReference type="ChEBI" id="CHEBI:29035"/>
        <label>2</label>
    </ligand>
</feature>
<dbReference type="GO" id="GO:0006007">
    <property type="term" value="P:glucose catabolic process"/>
    <property type="evidence" value="ECO:0007669"/>
    <property type="project" value="InterPro"/>
</dbReference>
<dbReference type="Pfam" id="PF01676">
    <property type="entry name" value="Metalloenzyme"/>
    <property type="match status" value="1"/>
</dbReference>
<dbReference type="SUPFAM" id="SSF64158">
    <property type="entry name" value="2,3-Bisphosphoglycerate-independent phosphoglycerate mutase, substrate-binding domain"/>
    <property type="match status" value="1"/>
</dbReference>
<dbReference type="SUPFAM" id="SSF53649">
    <property type="entry name" value="Alkaline phosphatase-like"/>
    <property type="match status" value="1"/>
</dbReference>
<feature type="binding site" evidence="9 12">
    <location>
        <position position="192"/>
    </location>
    <ligand>
        <name>substrate</name>
    </ligand>
</feature>
<organism evidence="16 17">
    <name type="scientific">Thalassospira mesophila</name>
    <dbReference type="NCBI Taxonomy" id="1293891"/>
    <lineage>
        <taxon>Bacteria</taxon>
        <taxon>Pseudomonadati</taxon>
        <taxon>Pseudomonadota</taxon>
        <taxon>Alphaproteobacteria</taxon>
        <taxon>Rhodospirillales</taxon>
        <taxon>Thalassospiraceae</taxon>
        <taxon>Thalassospira</taxon>
    </lineage>
</organism>
<comment type="caution">
    <text evidence="16">The sequence shown here is derived from an EMBL/GenBank/DDBJ whole genome shotgun (WGS) entry which is preliminary data.</text>
</comment>
<reference evidence="16 17" key="1">
    <citation type="submission" date="2014-03" db="EMBL/GenBank/DDBJ databases">
        <title>The draft genome sequence of Thalassospira mesophila JCM 18969.</title>
        <authorList>
            <person name="Lai Q."/>
            <person name="Shao Z."/>
        </authorList>
    </citation>
    <scope>NUCLEOTIDE SEQUENCE [LARGE SCALE GENOMIC DNA]</scope>
    <source>
        <strain evidence="16 17">JCM 18969</strain>
    </source>
</reference>
<feature type="binding site" evidence="9 12">
    <location>
        <begin position="161"/>
        <end position="162"/>
    </location>
    <ligand>
        <name>substrate</name>
    </ligand>
</feature>
<dbReference type="PANTHER" id="PTHR31637">
    <property type="entry name" value="2,3-BISPHOSPHOGLYCERATE-INDEPENDENT PHOSPHOGLYCERATE MUTASE"/>
    <property type="match status" value="1"/>
</dbReference>
<dbReference type="InterPro" id="IPR006124">
    <property type="entry name" value="Metalloenzyme"/>
</dbReference>
<feature type="binding site" evidence="9 12">
    <location>
        <position position="198"/>
    </location>
    <ligand>
        <name>substrate</name>
    </ligand>
</feature>
<evidence type="ECO:0000256" key="9">
    <source>
        <dbReference type="HAMAP-Rule" id="MF_01038"/>
    </source>
</evidence>
<name>A0A1Y2L1T6_9PROT</name>
<dbReference type="PIRSF" id="PIRSF001492">
    <property type="entry name" value="IPGAM"/>
    <property type="match status" value="1"/>
</dbReference>
<proteinExistence type="inferred from homology"/>
<evidence type="ECO:0000256" key="10">
    <source>
        <dbReference type="NCBIfam" id="TIGR01307"/>
    </source>
</evidence>
<evidence type="ECO:0000256" key="13">
    <source>
        <dbReference type="PIRSR" id="PIRSR001492-3"/>
    </source>
</evidence>
<dbReference type="OrthoDB" id="9800863at2"/>
<dbReference type="GO" id="GO:0004619">
    <property type="term" value="F:phosphoglycerate mutase activity"/>
    <property type="evidence" value="ECO:0007669"/>
    <property type="project" value="UniProtKB-UniRule"/>
</dbReference>
<comment type="cofactor">
    <cofactor evidence="9">
        <name>Mn(2+)</name>
        <dbReference type="ChEBI" id="CHEBI:29035"/>
    </cofactor>
    <text evidence="9">Binds 2 manganese ions per subunit.</text>
</comment>
<dbReference type="UniPathway" id="UPA00109">
    <property type="reaction ID" value="UER00186"/>
</dbReference>
<feature type="domain" description="Metalloenzyme" evidence="14">
    <location>
        <begin position="14"/>
        <end position="507"/>
    </location>
</feature>
<dbReference type="InterPro" id="IPR017850">
    <property type="entry name" value="Alkaline_phosphatase_core_sf"/>
</dbReference>
<keyword evidence="17" id="KW-1185">Reference proteome</keyword>
<feature type="binding site" evidence="9 12">
    <location>
        <position position="343"/>
    </location>
    <ligand>
        <name>substrate</name>
    </ligand>
</feature>
<evidence type="ECO:0000256" key="7">
    <source>
        <dbReference type="ARBA" id="ARBA00023211"/>
    </source>
</evidence>
<dbReference type="GO" id="GO:0006096">
    <property type="term" value="P:glycolytic process"/>
    <property type="evidence" value="ECO:0007669"/>
    <property type="project" value="UniProtKB-UniRule"/>
</dbReference>
<keyword evidence="6 9" id="KW-0324">Glycolysis</keyword>